<accession>A0ABP8NSC2</accession>
<evidence type="ECO:0000256" key="4">
    <source>
        <dbReference type="ARBA" id="ARBA00022824"/>
    </source>
</evidence>
<evidence type="ECO:0000256" key="7">
    <source>
        <dbReference type="SAM" id="Phobius"/>
    </source>
</evidence>
<dbReference type="RefSeq" id="WP_345328154.1">
    <property type="nucleotide sequence ID" value="NZ_BAABGA010000120.1"/>
</dbReference>
<feature type="transmembrane region" description="Helical" evidence="7">
    <location>
        <begin position="333"/>
        <end position="351"/>
    </location>
</feature>
<evidence type="ECO:0000256" key="3">
    <source>
        <dbReference type="ARBA" id="ARBA00022692"/>
    </source>
</evidence>
<evidence type="ECO:0000256" key="1">
    <source>
        <dbReference type="ARBA" id="ARBA00004127"/>
    </source>
</evidence>
<dbReference type="InterPro" id="IPR012430">
    <property type="entry name" value="TMEM43_fam"/>
</dbReference>
<name>A0ABP8NSC2_9BACT</name>
<keyword evidence="4" id="KW-0256">Endoplasmic reticulum</keyword>
<comment type="subcellular location">
    <subcellularLocation>
        <location evidence="1">Endomembrane system</location>
        <topology evidence="1">Multi-pass membrane protein</topology>
    </subcellularLocation>
    <subcellularLocation>
        <location evidence="2">Endoplasmic reticulum membrane</location>
    </subcellularLocation>
</comment>
<keyword evidence="3 7" id="KW-0812">Transmembrane</keyword>
<sequence>MVTEVTHESWFSRIVGSIKGIVIGGLLFLISFPLLFWNEGRAVRTAKGLKEGAGAVVRVNADAPDAANDGQFVHVSGLAHSSERLTDDAFAITLEGIRLKRHVEMYQWDEDEDRKTKKKLGGGTTTTTTYSYEKRWSDHRIESADFKESGHNNPSQMPFQNHVAQAENVVLGGFRLSRSLVNQIDLSEPLSFTKEALPEPIRRHSVLRNDGPNGSPRLYWSANPKHAFLTPDESVAADPIDQTDTPEDTDSSAFEVASQDDNFTTDAPQIGDVRIWFSKTPNTEVSVMAKQFAETFEPYTTQAGTELNMLALGVVSPEAMIARAEADNVNLTWILRGVGVIMMFFGVLMGMKPLAVLGDVIPLFGSIVAFGTTIVAAGIAISLSLVTIAIAWIVYRPLLGIGLIAVAIAIIAFLVTRSRRKPEVLAPGVFEVVE</sequence>
<dbReference type="EMBL" id="BAABGA010000120">
    <property type="protein sequence ID" value="GAA4472163.1"/>
    <property type="molecule type" value="Genomic_DNA"/>
</dbReference>
<keyword evidence="6 7" id="KW-0472">Membrane</keyword>
<evidence type="ECO:0000256" key="2">
    <source>
        <dbReference type="ARBA" id="ARBA00004586"/>
    </source>
</evidence>
<evidence type="ECO:0000313" key="8">
    <source>
        <dbReference type="EMBL" id="GAA4472163.1"/>
    </source>
</evidence>
<protein>
    <submittedName>
        <fullName evidence="8">Uncharacterized protein</fullName>
    </submittedName>
</protein>
<feature type="transmembrane region" description="Helical" evidence="7">
    <location>
        <begin position="398"/>
        <end position="415"/>
    </location>
</feature>
<feature type="transmembrane region" description="Helical" evidence="7">
    <location>
        <begin position="20"/>
        <end position="37"/>
    </location>
</feature>
<keyword evidence="9" id="KW-1185">Reference proteome</keyword>
<organism evidence="8 9">
    <name type="scientific">Novipirellula rosea</name>
    <dbReference type="NCBI Taxonomy" id="1031540"/>
    <lineage>
        <taxon>Bacteria</taxon>
        <taxon>Pseudomonadati</taxon>
        <taxon>Planctomycetota</taxon>
        <taxon>Planctomycetia</taxon>
        <taxon>Pirellulales</taxon>
        <taxon>Pirellulaceae</taxon>
        <taxon>Novipirellula</taxon>
    </lineage>
</organism>
<evidence type="ECO:0000256" key="6">
    <source>
        <dbReference type="ARBA" id="ARBA00023136"/>
    </source>
</evidence>
<gene>
    <name evidence="8" type="ORF">GCM10023156_68020</name>
</gene>
<dbReference type="Pfam" id="PF07787">
    <property type="entry name" value="TMEM43"/>
    <property type="match status" value="1"/>
</dbReference>
<evidence type="ECO:0000256" key="5">
    <source>
        <dbReference type="ARBA" id="ARBA00022989"/>
    </source>
</evidence>
<comment type="caution">
    <text evidence="8">The sequence shown here is derived from an EMBL/GenBank/DDBJ whole genome shotgun (WGS) entry which is preliminary data.</text>
</comment>
<dbReference type="PANTHER" id="PTHR13416:SF2">
    <property type="entry name" value="TRANSMEMBRANE PROTEIN 43"/>
    <property type="match status" value="1"/>
</dbReference>
<evidence type="ECO:0000313" key="9">
    <source>
        <dbReference type="Proteomes" id="UP001500840"/>
    </source>
</evidence>
<dbReference type="PANTHER" id="PTHR13416">
    <property type="match status" value="1"/>
</dbReference>
<dbReference type="Proteomes" id="UP001500840">
    <property type="component" value="Unassembled WGS sequence"/>
</dbReference>
<feature type="transmembrane region" description="Helical" evidence="7">
    <location>
        <begin position="363"/>
        <end position="392"/>
    </location>
</feature>
<keyword evidence="5 7" id="KW-1133">Transmembrane helix</keyword>
<reference evidence="9" key="1">
    <citation type="journal article" date="2019" name="Int. J. Syst. Evol. Microbiol.">
        <title>The Global Catalogue of Microorganisms (GCM) 10K type strain sequencing project: providing services to taxonomists for standard genome sequencing and annotation.</title>
        <authorList>
            <consortium name="The Broad Institute Genomics Platform"/>
            <consortium name="The Broad Institute Genome Sequencing Center for Infectious Disease"/>
            <person name="Wu L."/>
            <person name="Ma J."/>
        </authorList>
    </citation>
    <scope>NUCLEOTIDE SEQUENCE [LARGE SCALE GENOMIC DNA]</scope>
    <source>
        <strain evidence="9">JCM 17759</strain>
    </source>
</reference>
<proteinExistence type="predicted"/>